<keyword evidence="7" id="KW-1185">Reference proteome</keyword>
<sequence length="374" mass="41711">MYHSISINRKKAALLALTILLVLLLSACSQKEQEKTQAKKEYAKSMNYKTAHVQVINPEYEISVPAELKPYEQVSVYAKVTGFVQRLYVDRGDRVRKGQLLAVLEAPEMQQQYLSDKSNEQKVYSDYLYAKQAYDRLITASKTTGAIADIELDRAKSVMESAKSTYDASKAGTAHSSQLQQYLRITAPFDGVITQRNISVGALAGAGSNIPLFMIAQSNKLRLTLSLPEKHASSVQQEMNATFTVSSQPGKTFDAGLSRTSGLLDQQDRSLTLEFDVNNPSDELQGGDYAQVKLKLKRKNPTNWVQTRSILNTQSGTYILTLNNDEVKRIAVHEGIRLDTLTEVFGNLDPEDKIIIKPSEEIKEGRIIKQDSLK</sequence>
<protein>
    <submittedName>
        <fullName evidence="6">Efflux transporter, RND family, MFP subunit</fullName>
    </submittedName>
</protein>
<dbReference type="AlphaFoldDB" id="D7VSE3"/>
<feature type="domain" description="CusB-like beta-barrel" evidence="3">
    <location>
        <begin position="224"/>
        <end position="295"/>
    </location>
</feature>
<evidence type="ECO:0000313" key="6">
    <source>
        <dbReference type="EMBL" id="EFK56694.1"/>
    </source>
</evidence>
<dbReference type="PANTHER" id="PTHR30469">
    <property type="entry name" value="MULTIDRUG RESISTANCE PROTEIN MDTA"/>
    <property type="match status" value="1"/>
</dbReference>
<dbReference type="Gene3D" id="2.40.50.100">
    <property type="match status" value="1"/>
</dbReference>
<evidence type="ECO:0000256" key="2">
    <source>
        <dbReference type="SAM" id="SignalP"/>
    </source>
</evidence>
<dbReference type="OrthoDB" id="9806939at2"/>
<keyword evidence="2" id="KW-0732">Signal</keyword>
<feature type="chain" id="PRO_5003107323" evidence="2">
    <location>
        <begin position="28"/>
        <end position="374"/>
    </location>
</feature>
<dbReference type="Gene3D" id="1.10.287.470">
    <property type="entry name" value="Helix hairpin bin"/>
    <property type="match status" value="1"/>
</dbReference>
<dbReference type="GO" id="GO:1990281">
    <property type="term" value="C:efflux pump complex"/>
    <property type="evidence" value="ECO:0007669"/>
    <property type="project" value="TreeGrafter"/>
</dbReference>
<dbReference type="HOGENOM" id="CLU_018816_1_4_10"/>
<dbReference type="PANTHER" id="PTHR30469:SF37">
    <property type="entry name" value="RAGD PROTEIN"/>
    <property type="match status" value="1"/>
</dbReference>
<dbReference type="Pfam" id="PF25989">
    <property type="entry name" value="YknX_C"/>
    <property type="match status" value="1"/>
</dbReference>
<evidence type="ECO:0000256" key="1">
    <source>
        <dbReference type="ARBA" id="ARBA00009477"/>
    </source>
</evidence>
<dbReference type="NCBIfam" id="TIGR01730">
    <property type="entry name" value="RND_mfp"/>
    <property type="match status" value="1"/>
</dbReference>
<comment type="similarity">
    <text evidence="1">Belongs to the membrane fusion protein (MFP) (TC 8.A.1) family.</text>
</comment>
<comment type="caution">
    <text evidence="6">The sequence shown here is derived from an EMBL/GenBank/DDBJ whole genome shotgun (WGS) entry which is preliminary data.</text>
</comment>
<evidence type="ECO:0000259" key="5">
    <source>
        <dbReference type="Pfam" id="PF25989"/>
    </source>
</evidence>
<evidence type="ECO:0000259" key="3">
    <source>
        <dbReference type="Pfam" id="PF25954"/>
    </source>
</evidence>
<reference evidence="6" key="1">
    <citation type="submission" date="2010-07" db="EMBL/GenBank/DDBJ databases">
        <authorList>
            <person name="Muzny D."/>
            <person name="Qin X."/>
            <person name="Buhay C."/>
            <person name="Dugan-Rocha S."/>
            <person name="Ding Y."/>
            <person name="Chen G."/>
            <person name="Hawes A."/>
            <person name="Holder M."/>
            <person name="Jhangiani S."/>
            <person name="Johnson A."/>
            <person name="Khan Z."/>
            <person name="Li Z."/>
            <person name="Liu W."/>
            <person name="Liu X."/>
            <person name="Perez L."/>
            <person name="Shen H."/>
            <person name="Wang Q."/>
            <person name="Watt J."/>
            <person name="Xi L."/>
            <person name="Xin Y."/>
            <person name="Zhou J."/>
            <person name="Deng J."/>
            <person name="Jiang H."/>
            <person name="Liu Y."/>
            <person name="Qu J."/>
            <person name="Song X.-Z."/>
            <person name="Zhang L."/>
            <person name="Villasana D."/>
            <person name="Johnson A."/>
            <person name="Liu J."/>
            <person name="Liyanage D."/>
            <person name="Lorensuhewa L."/>
            <person name="Robinson T."/>
            <person name="Song A."/>
            <person name="Song B.-B."/>
            <person name="Dinh H."/>
            <person name="Thornton R."/>
            <person name="Coyle M."/>
            <person name="Francisco L."/>
            <person name="Jackson L."/>
            <person name="Javaid M."/>
            <person name="Korchina V."/>
            <person name="Kovar C."/>
            <person name="Mata R."/>
            <person name="Mathew T."/>
            <person name="Ngo R."/>
            <person name="Nguyen L."/>
            <person name="Nguyen N."/>
            <person name="Okwuonu G."/>
            <person name="Ongeri F."/>
            <person name="Pham C."/>
            <person name="Simmons D."/>
            <person name="Wilczek-Boney K."/>
            <person name="Hale W."/>
            <person name="Jakkamsetti A."/>
            <person name="Pham P."/>
            <person name="Ruth R."/>
            <person name="San Lucas F."/>
            <person name="Warren J."/>
            <person name="Zhang J."/>
            <person name="Zhao Z."/>
            <person name="Zhou C."/>
            <person name="Zhu D."/>
            <person name="Lee S."/>
            <person name="Bess C."/>
            <person name="Blankenburg K."/>
            <person name="Forbes L."/>
            <person name="Fu Q."/>
            <person name="Gubbala S."/>
            <person name="Hirani K."/>
            <person name="Jayaseelan J.C."/>
            <person name="Lara F."/>
            <person name="Munidasa M."/>
            <person name="Palculict T."/>
            <person name="Patil S."/>
            <person name="Pu L.-L."/>
            <person name="Saada N."/>
            <person name="Tang L."/>
            <person name="Weissenberger G."/>
            <person name="Zhu Y."/>
            <person name="Hemphill L."/>
            <person name="Shang Y."/>
            <person name="Youmans B."/>
            <person name="Ayvaz T."/>
            <person name="Ross M."/>
            <person name="Santibanez J."/>
            <person name="Aqrawi P."/>
            <person name="Gross S."/>
            <person name="Joshi V."/>
            <person name="Fowler G."/>
            <person name="Nazareth L."/>
            <person name="Reid J."/>
            <person name="Worley K."/>
            <person name="Petrosino J."/>
            <person name="Highlander S."/>
            <person name="Gibbs R."/>
        </authorList>
    </citation>
    <scope>NUCLEOTIDE SEQUENCE [LARGE SCALE GENOMIC DNA]</scope>
    <source>
        <strain evidence="6">ATCC 33861</strain>
    </source>
</reference>
<dbReference type="InterPro" id="IPR058792">
    <property type="entry name" value="Beta-barrel_RND_2"/>
</dbReference>
<evidence type="ECO:0000259" key="4">
    <source>
        <dbReference type="Pfam" id="PF25973"/>
    </source>
</evidence>
<dbReference type="GO" id="GO:0015562">
    <property type="term" value="F:efflux transmembrane transporter activity"/>
    <property type="evidence" value="ECO:0007669"/>
    <property type="project" value="TreeGrafter"/>
</dbReference>
<dbReference type="InterPro" id="IPR058647">
    <property type="entry name" value="BSH_CzcB-like"/>
</dbReference>
<proteinExistence type="inferred from homology"/>
<dbReference type="RefSeq" id="WP_002995527.1">
    <property type="nucleotide sequence ID" value="NZ_GL379770.1"/>
</dbReference>
<dbReference type="Pfam" id="PF25954">
    <property type="entry name" value="Beta-barrel_RND_2"/>
    <property type="match status" value="1"/>
</dbReference>
<organism evidence="6 7">
    <name type="scientific">Sphingobacterium spiritivorum ATCC 33861</name>
    <dbReference type="NCBI Taxonomy" id="525373"/>
    <lineage>
        <taxon>Bacteria</taxon>
        <taxon>Pseudomonadati</taxon>
        <taxon>Bacteroidota</taxon>
        <taxon>Sphingobacteriia</taxon>
        <taxon>Sphingobacteriales</taxon>
        <taxon>Sphingobacteriaceae</taxon>
        <taxon>Sphingobacterium</taxon>
    </lineage>
</organism>
<dbReference type="EMBL" id="ACHA02000012">
    <property type="protein sequence ID" value="EFK56694.1"/>
    <property type="molecule type" value="Genomic_DNA"/>
</dbReference>
<dbReference type="Gene3D" id="2.40.420.20">
    <property type="match status" value="1"/>
</dbReference>
<name>D7VSE3_SPHSI</name>
<feature type="domain" description="CzcB-like barrel-sandwich hybrid" evidence="4">
    <location>
        <begin position="74"/>
        <end position="209"/>
    </location>
</feature>
<dbReference type="InterPro" id="IPR006143">
    <property type="entry name" value="RND_pump_MFP"/>
</dbReference>
<accession>D7VSE3</accession>
<dbReference type="SUPFAM" id="SSF111369">
    <property type="entry name" value="HlyD-like secretion proteins"/>
    <property type="match status" value="1"/>
</dbReference>
<dbReference type="Pfam" id="PF25973">
    <property type="entry name" value="BSH_CzcB"/>
    <property type="match status" value="1"/>
</dbReference>
<dbReference type="Gene3D" id="2.40.30.170">
    <property type="match status" value="1"/>
</dbReference>
<feature type="domain" description="YknX-like C-terminal permuted SH3-like" evidence="5">
    <location>
        <begin position="308"/>
        <end position="369"/>
    </location>
</feature>
<dbReference type="InterPro" id="IPR058637">
    <property type="entry name" value="YknX-like_C"/>
</dbReference>
<dbReference type="GeneID" id="95430901"/>
<evidence type="ECO:0000313" key="7">
    <source>
        <dbReference type="Proteomes" id="UP000006258"/>
    </source>
</evidence>
<dbReference type="eggNOG" id="COG0845">
    <property type="taxonomic scope" value="Bacteria"/>
</dbReference>
<dbReference type="STRING" id="525373.HMPREF0766_13897"/>
<feature type="signal peptide" evidence="2">
    <location>
        <begin position="1"/>
        <end position="27"/>
    </location>
</feature>
<gene>
    <name evidence="6" type="ORF">HMPREF0766_13897</name>
</gene>
<dbReference type="Proteomes" id="UP000006258">
    <property type="component" value="Unassembled WGS sequence"/>
</dbReference>